<dbReference type="Pfam" id="PF00486">
    <property type="entry name" value="Trans_reg_C"/>
    <property type="match status" value="1"/>
</dbReference>
<dbReference type="PROSITE" id="PS51755">
    <property type="entry name" value="OMPR_PHOB"/>
    <property type="match status" value="1"/>
</dbReference>
<dbReference type="CDD" id="cd00156">
    <property type="entry name" value="REC"/>
    <property type="match status" value="1"/>
</dbReference>
<protein>
    <submittedName>
        <fullName evidence="6">Uncharacterized protein</fullName>
    </submittedName>
</protein>
<dbReference type="Proteomes" id="UP000292345">
    <property type="component" value="Unassembled WGS sequence"/>
</dbReference>
<dbReference type="InterPro" id="IPR016032">
    <property type="entry name" value="Sig_transdc_resp-reg_C-effctor"/>
</dbReference>
<dbReference type="GO" id="GO:0000160">
    <property type="term" value="P:phosphorelay signal transduction system"/>
    <property type="evidence" value="ECO:0007669"/>
    <property type="project" value="InterPro"/>
</dbReference>
<dbReference type="Gene3D" id="3.40.50.2300">
    <property type="match status" value="1"/>
</dbReference>
<dbReference type="InterPro" id="IPR011006">
    <property type="entry name" value="CheY-like_superfamily"/>
</dbReference>
<dbReference type="SUPFAM" id="SSF52172">
    <property type="entry name" value="CheY-like"/>
    <property type="match status" value="1"/>
</dbReference>
<dbReference type="AlphaFoldDB" id="A0A4Q7DY76"/>
<dbReference type="Pfam" id="PF00072">
    <property type="entry name" value="Response_reg"/>
    <property type="match status" value="1"/>
</dbReference>
<reference evidence="6 7" key="1">
    <citation type="submission" date="2018-01" db="EMBL/GenBank/DDBJ databases">
        <title>Co-occurrence of chitin degradation, pigmentation and bioactivity in marine Pseudoalteromonas.</title>
        <authorList>
            <person name="Paulsen S."/>
            <person name="Gram L."/>
            <person name="Machado H."/>
        </authorList>
    </citation>
    <scope>NUCLEOTIDE SEQUENCE [LARGE SCALE GENOMIC DNA]</scope>
    <source>
        <strain evidence="6 7">S1946</strain>
    </source>
</reference>
<evidence type="ECO:0000259" key="4">
    <source>
        <dbReference type="PROSITE" id="PS50110"/>
    </source>
</evidence>
<gene>
    <name evidence="6" type="ORF">C3B51_20730</name>
</gene>
<name>A0A4Q7DY76_9GAMM</name>
<feature type="DNA-binding region" description="OmpR/PhoB-type" evidence="3">
    <location>
        <begin position="1"/>
        <end position="98"/>
    </location>
</feature>
<feature type="domain" description="OmpR/PhoB-type" evidence="5">
    <location>
        <begin position="1"/>
        <end position="98"/>
    </location>
</feature>
<feature type="modified residue" description="4-aspartylphosphate" evidence="2">
    <location>
        <position position="230"/>
    </location>
</feature>
<accession>A0A4Q7DY76</accession>
<feature type="domain" description="Response regulatory" evidence="4">
    <location>
        <begin position="181"/>
        <end position="303"/>
    </location>
</feature>
<evidence type="ECO:0000256" key="2">
    <source>
        <dbReference type="PROSITE-ProRule" id="PRU00169"/>
    </source>
</evidence>
<evidence type="ECO:0000256" key="3">
    <source>
        <dbReference type="PROSITE-ProRule" id="PRU01091"/>
    </source>
</evidence>
<proteinExistence type="predicted"/>
<dbReference type="GO" id="GO:0003677">
    <property type="term" value="F:DNA binding"/>
    <property type="evidence" value="ECO:0007669"/>
    <property type="project" value="UniProtKB-UniRule"/>
</dbReference>
<keyword evidence="1 3" id="KW-0238">DNA-binding</keyword>
<evidence type="ECO:0000259" key="5">
    <source>
        <dbReference type="PROSITE" id="PS51755"/>
    </source>
</evidence>
<evidence type="ECO:0000313" key="6">
    <source>
        <dbReference type="EMBL" id="RZM73340.1"/>
    </source>
</evidence>
<evidence type="ECO:0000313" key="7">
    <source>
        <dbReference type="Proteomes" id="UP000292345"/>
    </source>
</evidence>
<dbReference type="SMART" id="SM00862">
    <property type="entry name" value="Trans_reg_C"/>
    <property type="match status" value="1"/>
</dbReference>
<dbReference type="RefSeq" id="WP_130246259.1">
    <property type="nucleotide sequence ID" value="NZ_PPUZ01000077.1"/>
</dbReference>
<organism evidence="6 7">
    <name type="scientific">Pseudoalteromonas rubra</name>
    <dbReference type="NCBI Taxonomy" id="43658"/>
    <lineage>
        <taxon>Bacteria</taxon>
        <taxon>Pseudomonadati</taxon>
        <taxon>Pseudomonadota</taxon>
        <taxon>Gammaproteobacteria</taxon>
        <taxon>Alteromonadales</taxon>
        <taxon>Pseudoalteromonadaceae</taxon>
        <taxon>Pseudoalteromonas</taxon>
    </lineage>
</organism>
<keyword evidence="2" id="KW-0597">Phosphoprotein</keyword>
<dbReference type="InterPro" id="IPR001867">
    <property type="entry name" value="OmpR/PhoB-type_DNA-bd"/>
</dbReference>
<dbReference type="Gene3D" id="1.10.10.10">
    <property type="entry name" value="Winged helix-like DNA-binding domain superfamily/Winged helix DNA-binding domain"/>
    <property type="match status" value="1"/>
</dbReference>
<sequence>MEFQFANARLNIATQCVIINERSTQLDDRAFMLLHYLLQRRPQICSHAELVKLLWPNTVVSDWSLPKLVSDLRSQLNRAGLVQNCIVTVRGQGYRFAPAIEVSEHEFTGTLIESAYGAATPSSAITQSVTLGGARNESSLPTRYWLPVLVIACLCFIGLMTHSTEQVPELRYGEPPSAIGRILWVDDNPTNNLQEKRYFERHHIGVYTVKSSEEALLLMQMYEYTLIISDMGRGQEPLAGLKLLQQLRSQGDQTPFYFYTLIDNQDMLELIADSGGQGVATERPQLYGQILSHFSTKKKPLSN</sequence>
<evidence type="ECO:0000256" key="1">
    <source>
        <dbReference type="ARBA" id="ARBA00023125"/>
    </source>
</evidence>
<dbReference type="CDD" id="cd00383">
    <property type="entry name" value="trans_reg_C"/>
    <property type="match status" value="1"/>
</dbReference>
<dbReference type="InterPro" id="IPR036388">
    <property type="entry name" value="WH-like_DNA-bd_sf"/>
</dbReference>
<dbReference type="InterPro" id="IPR001789">
    <property type="entry name" value="Sig_transdc_resp-reg_receiver"/>
</dbReference>
<comment type="caution">
    <text evidence="6">The sequence shown here is derived from an EMBL/GenBank/DDBJ whole genome shotgun (WGS) entry which is preliminary data.</text>
</comment>
<dbReference type="EMBL" id="PPUZ01000077">
    <property type="protein sequence ID" value="RZM73340.1"/>
    <property type="molecule type" value="Genomic_DNA"/>
</dbReference>
<dbReference type="SUPFAM" id="SSF46894">
    <property type="entry name" value="C-terminal effector domain of the bipartite response regulators"/>
    <property type="match status" value="1"/>
</dbReference>
<dbReference type="GO" id="GO:0006355">
    <property type="term" value="P:regulation of DNA-templated transcription"/>
    <property type="evidence" value="ECO:0007669"/>
    <property type="project" value="InterPro"/>
</dbReference>
<dbReference type="PROSITE" id="PS50110">
    <property type="entry name" value="RESPONSE_REGULATORY"/>
    <property type="match status" value="1"/>
</dbReference>